<dbReference type="InterPro" id="IPR023393">
    <property type="entry name" value="START-like_dom_sf"/>
</dbReference>
<dbReference type="AlphaFoldDB" id="A0A6A7A9R5"/>
<evidence type="ECO:0000313" key="2">
    <source>
        <dbReference type="Proteomes" id="UP000799424"/>
    </source>
</evidence>
<dbReference type="OrthoDB" id="2586183at2759"/>
<dbReference type="EMBL" id="MU006221">
    <property type="protein sequence ID" value="KAF2829355.1"/>
    <property type="molecule type" value="Genomic_DNA"/>
</dbReference>
<accession>A0A6A7A9R5</accession>
<proteinExistence type="predicted"/>
<gene>
    <name evidence="1" type="ORF">CC86DRAFT_437112</name>
</gene>
<reference evidence="1" key="1">
    <citation type="journal article" date="2020" name="Stud. Mycol.">
        <title>101 Dothideomycetes genomes: a test case for predicting lifestyles and emergence of pathogens.</title>
        <authorList>
            <person name="Haridas S."/>
            <person name="Albert R."/>
            <person name="Binder M."/>
            <person name="Bloem J."/>
            <person name="Labutti K."/>
            <person name="Salamov A."/>
            <person name="Andreopoulos B."/>
            <person name="Baker S."/>
            <person name="Barry K."/>
            <person name="Bills G."/>
            <person name="Bluhm B."/>
            <person name="Cannon C."/>
            <person name="Castanera R."/>
            <person name="Culley D."/>
            <person name="Daum C."/>
            <person name="Ezra D."/>
            <person name="Gonzalez J."/>
            <person name="Henrissat B."/>
            <person name="Kuo A."/>
            <person name="Liang C."/>
            <person name="Lipzen A."/>
            <person name="Lutzoni F."/>
            <person name="Magnuson J."/>
            <person name="Mondo S."/>
            <person name="Nolan M."/>
            <person name="Ohm R."/>
            <person name="Pangilinan J."/>
            <person name="Park H.-J."/>
            <person name="Ramirez L."/>
            <person name="Alfaro M."/>
            <person name="Sun H."/>
            <person name="Tritt A."/>
            <person name="Yoshinaga Y."/>
            <person name="Zwiers L.-H."/>
            <person name="Turgeon B."/>
            <person name="Goodwin S."/>
            <person name="Spatafora J."/>
            <person name="Crous P."/>
            <person name="Grigoriev I."/>
        </authorList>
    </citation>
    <scope>NUCLEOTIDE SEQUENCE</scope>
    <source>
        <strain evidence="1">CBS 113818</strain>
    </source>
</reference>
<dbReference type="Gene3D" id="3.30.530.20">
    <property type="match status" value="1"/>
</dbReference>
<keyword evidence="2" id="KW-1185">Reference proteome</keyword>
<evidence type="ECO:0000313" key="1">
    <source>
        <dbReference type="EMBL" id="KAF2829355.1"/>
    </source>
</evidence>
<dbReference type="Proteomes" id="UP000799424">
    <property type="component" value="Unassembled WGS sequence"/>
</dbReference>
<protein>
    <submittedName>
        <fullName evidence="1">Uncharacterized protein</fullName>
    </submittedName>
</protein>
<organism evidence="1 2">
    <name type="scientific">Ophiobolus disseminans</name>
    <dbReference type="NCBI Taxonomy" id="1469910"/>
    <lineage>
        <taxon>Eukaryota</taxon>
        <taxon>Fungi</taxon>
        <taxon>Dikarya</taxon>
        <taxon>Ascomycota</taxon>
        <taxon>Pezizomycotina</taxon>
        <taxon>Dothideomycetes</taxon>
        <taxon>Pleosporomycetidae</taxon>
        <taxon>Pleosporales</taxon>
        <taxon>Pleosporineae</taxon>
        <taxon>Phaeosphaeriaceae</taxon>
        <taxon>Ophiobolus</taxon>
    </lineage>
</organism>
<sequence>MSTQSSVIWPKHFMPGTTDNFVSNERIAKHITSTQVWALLANISKWESYYKNCDEITPPDSGTFLHKSNVFKFSTFGFPPLTCTVEESEAPESNGRPGRIAWSSKTPEGLEIYHAWLIEDLDGQRVRILTQESQIGPIFKEWEEQKPNKMLLGHQDWLDGLITAARGGEVQGTNLEAIDFPVRK</sequence>
<name>A0A6A7A9R5_9PLEO</name>
<dbReference type="SUPFAM" id="SSF55961">
    <property type="entry name" value="Bet v1-like"/>
    <property type="match status" value="1"/>
</dbReference>